<proteinExistence type="predicted"/>
<dbReference type="EMBL" id="WHOB01000075">
    <property type="protein sequence ID" value="NOU82345.1"/>
    <property type="molecule type" value="Genomic_DNA"/>
</dbReference>
<name>A0ABX1YMS3_9BACL</name>
<gene>
    <name evidence="1" type="ORF">GC101_26100</name>
</gene>
<dbReference type="Proteomes" id="UP000596857">
    <property type="component" value="Unassembled WGS sequence"/>
</dbReference>
<evidence type="ECO:0000313" key="2">
    <source>
        <dbReference type="Proteomes" id="UP000596857"/>
    </source>
</evidence>
<dbReference type="RefSeq" id="WP_171719705.1">
    <property type="nucleotide sequence ID" value="NZ_WHOB01000075.1"/>
</dbReference>
<protein>
    <submittedName>
        <fullName evidence="1">Transposase</fullName>
    </submittedName>
</protein>
<keyword evidence="2" id="KW-1185">Reference proteome</keyword>
<reference evidence="1 2" key="1">
    <citation type="submission" date="2019-10" db="EMBL/GenBank/DDBJ databases">
        <title>Description of Paenibacillus terricola sp. nov.</title>
        <authorList>
            <person name="Carlier A."/>
            <person name="Qi S."/>
        </authorList>
    </citation>
    <scope>NUCLEOTIDE SEQUENCE [LARGE SCALE GENOMIC DNA]</scope>
    <source>
        <strain evidence="1 2">LMG 31459</strain>
    </source>
</reference>
<organism evidence="1 2">
    <name type="scientific">Paenibacillus phytohabitans</name>
    <dbReference type="NCBI Taxonomy" id="2654978"/>
    <lineage>
        <taxon>Bacteria</taxon>
        <taxon>Bacillati</taxon>
        <taxon>Bacillota</taxon>
        <taxon>Bacilli</taxon>
        <taxon>Bacillales</taxon>
        <taxon>Paenibacillaceae</taxon>
        <taxon>Paenibacillus</taxon>
    </lineage>
</organism>
<accession>A0ABX1YMS3</accession>
<sequence length="339" mass="38261">MKPQKRGLPKNRIVPERKMYFRPEVTHCPDCGTKLKRHHNASNKIVATLEGIIEVWNMAYHCPDPVCGKPKRYFRSVQADALCLKHTSYAYDVLALVGEMRFKQHMTVTEISKALKERGIPTSERHAMRLYEWYLTLLRASLTADVKEQLEDVVKEYNGLLLSMDGVQPEKGNETLYVVREGFSGRILAAKNLKSGSKTELMALLRPVKDLGFPVIGLVSDGQQSLRLAMGETWPNTPYQYCQYHYLKDIAKPVVDLDRKLKTGLKKSLRGLREIEKQVEDDDSIESEVTRDYLAATRSLLLEDGNPPLDLPGIQIYEKASAVKASLEKSVAKKGGPSS</sequence>
<evidence type="ECO:0000313" key="1">
    <source>
        <dbReference type="EMBL" id="NOU82345.1"/>
    </source>
</evidence>
<comment type="caution">
    <text evidence="1">The sequence shown here is derived from an EMBL/GenBank/DDBJ whole genome shotgun (WGS) entry which is preliminary data.</text>
</comment>